<sequence length="74" mass="7960">MAIDPSTAAEYSKANPNDLKQLDSGWKAFCYAAMAPYDDAHAKMAADFVRDKGPRQLVSGTGAASTLLFIYGRT</sequence>
<comment type="caution">
    <text evidence="1">The sequence shown here is derived from an EMBL/GenBank/DDBJ whole genome shotgun (WGS) entry which is preliminary data.</text>
</comment>
<keyword evidence="2" id="KW-1185">Reference proteome</keyword>
<name>A0ABQ9F8U6_TEGGR</name>
<accession>A0ABQ9F8U6</accession>
<reference evidence="1 2" key="1">
    <citation type="submission" date="2022-12" db="EMBL/GenBank/DDBJ databases">
        <title>Chromosome-level genome of Tegillarca granosa.</title>
        <authorList>
            <person name="Kim J."/>
        </authorList>
    </citation>
    <scope>NUCLEOTIDE SEQUENCE [LARGE SCALE GENOMIC DNA]</scope>
    <source>
        <strain evidence="1">Teg-2019</strain>
        <tissue evidence="1">Adductor muscle</tissue>
    </source>
</reference>
<evidence type="ECO:0000313" key="1">
    <source>
        <dbReference type="EMBL" id="KAJ8312297.1"/>
    </source>
</evidence>
<protein>
    <submittedName>
        <fullName evidence="1">Uncharacterized protein</fullName>
    </submittedName>
</protein>
<organism evidence="1 2">
    <name type="scientific">Tegillarca granosa</name>
    <name type="common">Malaysian cockle</name>
    <name type="synonym">Anadara granosa</name>
    <dbReference type="NCBI Taxonomy" id="220873"/>
    <lineage>
        <taxon>Eukaryota</taxon>
        <taxon>Metazoa</taxon>
        <taxon>Spiralia</taxon>
        <taxon>Lophotrochozoa</taxon>
        <taxon>Mollusca</taxon>
        <taxon>Bivalvia</taxon>
        <taxon>Autobranchia</taxon>
        <taxon>Pteriomorphia</taxon>
        <taxon>Arcoida</taxon>
        <taxon>Arcoidea</taxon>
        <taxon>Arcidae</taxon>
        <taxon>Tegillarca</taxon>
    </lineage>
</organism>
<gene>
    <name evidence="1" type="ORF">KUTeg_009670</name>
</gene>
<dbReference type="Proteomes" id="UP001217089">
    <property type="component" value="Unassembled WGS sequence"/>
</dbReference>
<proteinExistence type="predicted"/>
<dbReference type="EMBL" id="JARBDR010000440">
    <property type="protein sequence ID" value="KAJ8312297.1"/>
    <property type="molecule type" value="Genomic_DNA"/>
</dbReference>
<evidence type="ECO:0000313" key="2">
    <source>
        <dbReference type="Proteomes" id="UP001217089"/>
    </source>
</evidence>